<comment type="caution">
    <text evidence="2">The sequence shown here is derived from an EMBL/GenBank/DDBJ whole genome shotgun (WGS) entry which is preliminary data.</text>
</comment>
<dbReference type="Proteomes" id="UP001143486">
    <property type="component" value="Unassembled WGS sequence"/>
</dbReference>
<sequence>MRNGLKRLVYRRITSLKRRDAARRSAQRKREARGEGRQFLYFHRFGDPASVLMPGLVRALAERFDADVVCHLVGLPEAAVAPEPDQLDAFALADSARLAQRLGLDVPDLTNPPSADRIAAAEAAAAERLGAPDALERIAAIDTALWNGGDLPPGGGRAAAARQAGEALRDRLGHFQSATLWYEGEWYWAADRLHHLEARLICEAGDAGLTPQIPVLHESGRTGDCGGARLTFYPSLRSPYTYLAAERVFALARRWNVEVDIHFVLPMVMRSLPVPRRKGVYFLKDCAREAQRLGLPFGDISDPLGRPTERGLAVLHRAIGQGKGEAFLLSFLRGAWSEGIDGGSDRGLRIMAERAGLDRADVDAALADESWRAVAERHRTELAGLGLWGVPSYRAGDCAVWGQDRLWVVEDALQHMAEHST</sequence>
<dbReference type="RefSeq" id="WP_271187607.1">
    <property type="nucleotide sequence ID" value="NZ_BSFE01000009.1"/>
</dbReference>
<keyword evidence="3" id="KW-1185">Reference proteome</keyword>
<dbReference type="Gene3D" id="3.40.30.10">
    <property type="entry name" value="Glutaredoxin"/>
    <property type="match status" value="1"/>
</dbReference>
<dbReference type="Pfam" id="PF01323">
    <property type="entry name" value="DSBA"/>
    <property type="match status" value="1"/>
</dbReference>
<accession>A0A9W6IPK3</accession>
<evidence type="ECO:0000313" key="2">
    <source>
        <dbReference type="EMBL" id="GLK53254.1"/>
    </source>
</evidence>
<keyword evidence="2" id="KW-0413">Isomerase</keyword>
<dbReference type="InterPro" id="IPR051924">
    <property type="entry name" value="GST_Kappa/NadH"/>
</dbReference>
<dbReference type="InterPro" id="IPR036249">
    <property type="entry name" value="Thioredoxin-like_sf"/>
</dbReference>
<feature type="domain" description="DSBA-like thioredoxin" evidence="1">
    <location>
        <begin position="230"/>
        <end position="414"/>
    </location>
</feature>
<reference evidence="2" key="2">
    <citation type="submission" date="2023-01" db="EMBL/GenBank/DDBJ databases">
        <authorList>
            <person name="Sun Q."/>
            <person name="Evtushenko L."/>
        </authorList>
    </citation>
    <scope>NUCLEOTIDE SEQUENCE</scope>
    <source>
        <strain evidence="2">VKM B-1513</strain>
    </source>
</reference>
<organism evidence="2 3">
    <name type="scientific">Maricaulis virginensis</name>
    <dbReference type="NCBI Taxonomy" id="144022"/>
    <lineage>
        <taxon>Bacteria</taxon>
        <taxon>Pseudomonadati</taxon>
        <taxon>Pseudomonadota</taxon>
        <taxon>Alphaproteobacteria</taxon>
        <taxon>Maricaulales</taxon>
        <taxon>Maricaulaceae</taxon>
        <taxon>Maricaulis</taxon>
    </lineage>
</organism>
<evidence type="ECO:0000313" key="3">
    <source>
        <dbReference type="Proteomes" id="UP001143486"/>
    </source>
</evidence>
<dbReference type="EMBL" id="BSFE01000009">
    <property type="protein sequence ID" value="GLK53254.1"/>
    <property type="molecule type" value="Genomic_DNA"/>
</dbReference>
<dbReference type="AlphaFoldDB" id="A0A9W6IPK3"/>
<proteinExistence type="predicted"/>
<protein>
    <submittedName>
        <fullName evidence="2">2-hydroxychromene-2-carboxylate isomerase</fullName>
    </submittedName>
</protein>
<dbReference type="GO" id="GO:0016491">
    <property type="term" value="F:oxidoreductase activity"/>
    <property type="evidence" value="ECO:0007669"/>
    <property type="project" value="InterPro"/>
</dbReference>
<dbReference type="PANTHER" id="PTHR42943">
    <property type="entry name" value="GLUTATHIONE S-TRANSFERASE KAPPA"/>
    <property type="match status" value="1"/>
</dbReference>
<evidence type="ECO:0000259" key="1">
    <source>
        <dbReference type="Pfam" id="PF01323"/>
    </source>
</evidence>
<dbReference type="InterPro" id="IPR001853">
    <property type="entry name" value="DSBA-like_thioredoxin_dom"/>
</dbReference>
<dbReference type="GO" id="GO:0016853">
    <property type="term" value="F:isomerase activity"/>
    <property type="evidence" value="ECO:0007669"/>
    <property type="project" value="UniProtKB-KW"/>
</dbReference>
<dbReference type="PANTHER" id="PTHR42943:SF2">
    <property type="entry name" value="GLUTATHIONE S-TRANSFERASE KAPPA 1"/>
    <property type="match status" value="1"/>
</dbReference>
<dbReference type="SUPFAM" id="SSF52833">
    <property type="entry name" value="Thioredoxin-like"/>
    <property type="match status" value="1"/>
</dbReference>
<gene>
    <name evidence="2" type="ORF">GCM10017621_27620</name>
</gene>
<reference evidence="2" key="1">
    <citation type="journal article" date="2014" name="Int. J. Syst. Evol. Microbiol.">
        <title>Complete genome sequence of Corynebacterium casei LMG S-19264T (=DSM 44701T), isolated from a smear-ripened cheese.</title>
        <authorList>
            <consortium name="US DOE Joint Genome Institute (JGI-PGF)"/>
            <person name="Walter F."/>
            <person name="Albersmeier A."/>
            <person name="Kalinowski J."/>
            <person name="Ruckert C."/>
        </authorList>
    </citation>
    <scope>NUCLEOTIDE SEQUENCE</scope>
    <source>
        <strain evidence="2">VKM B-1513</strain>
    </source>
</reference>
<name>A0A9W6IPK3_9PROT</name>